<feature type="region of interest" description="Disordered" evidence="10">
    <location>
        <begin position="256"/>
        <end position="356"/>
    </location>
</feature>
<feature type="transmembrane region" description="Helical" evidence="11">
    <location>
        <begin position="153"/>
        <end position="177"/>
    </location>
</feature>
<dbReference type="Pfam" id="PF23113">
    <property type="entry name" value="MARCHF6_C"/>
    <property type="match status" value="1"/>
</dbReference>
<comment type="caution">
    <text evidence="13">The sequence shown here is derived from an EMBL/GenBank/DDBJ whole genome shotgun (WGS) entry which is preliminary data.</text>
</comment>
<feature type="transmembrane region" description="Helical" evidence="11">
    <location>
        <begin position="1022"/>
        <end position="1044"/>
    </location>
</feature>
<feature type="transmembrane region" description="Helical" evidence="11">
    <location>
        <begin position="821"/>
        <end position="841"/>
    </location>
</feature>
<evidence type="ECO:0000256" key="10">
    <source>
        <dbReference type="SAM" id="MobiDB-lite"/>
    </source>
</evidence>
<proteinExistence type="predicted"/>
<evidence type="ECO:0000256" key="5">
    <source>
        <dbReference type="ARBA" id="ARBA00022679"/>
    </source>
</evidence>
<evidence type="ECO:0000256" key="3">
    <source>
        <dbReference type="ARBA" id="ARBA00004906"/>
    </source>
</evidence>
<keyword evidence="7" id="KW-0833">Ubl conjugation pathway</keyword>
<feature type="transmembrane region" description="Helical" evidence="11">
    <location>
        <begin position="1242"/>
        <end position="1261"/>
    </location>
</feature>
<feature type="transmembrane region" description="Helical" evidence="11">
    <location>
        <begin position="453"/>
        <end position="477"/>
    </location>
</feature>
<comment type="pathway">
    <text evidence="3">Protein modification; protein ubiquitination.</text>
</comment>
<comment type="catalytic activity">
    <reaction evidence="1">
        <text>S-ubiquitinyl-[E2 ubiquitin-conjugating enzyme]-L-cysteine + [acceptor protein]-L-lysine = [E2 ubiquitin-conjugating enzyme]-L-cysteine + N(6)-ubiquitinyl-[acceptor protein]-L-lysine.</text>
        <dbReference type="EC" id="2.3.2.27"/>
    </reaction>
</comment>
<feature type="transmembrane region" description="Helical" evidence="11">
    <location>
        <begin position="26"/>
        <end position="50"/>
    </location>
</feature>
<evidence type="ECO:0000256" key="7">
    <source>
        <dbReference type="ARBA" id="ARBA00022786"/>
    </source>
</evidence>
<evidence type="ECO:0000313" key="13">
    <source>
        <dbReference type="EMBL" id="KAI9255106.1"/>
    </source>
</evidence>
<feature type="transmembrane region" description="Helical" evidence="11">
    <location>
        <begin position="1120"/>
        <end position="1143"/>
    </location>
</feature>
<feature type="transmembrane region" description="Helical" evidence="11">
    <location>
        <begin position="1064"/>
        <end position="1082"/>
    </location>
</feature>
<feature type="compositionally biased region" description="Low complexity" evidence="10">
    <location>
        <begin position="272"/>
        <end position="308"/>
    </location>
</feature>
<dbReference type="GO" id="GO:0036503">
    <property type="term" value="P:ERAD pathway"/>
    <property type="evidence" value="ECO:0007669"/>
    <property type="project" value="TreeGrafter"/>
</dbReference>
<evidence type="ECO:0000256" key="1">
    <source>
        <dbReference type="ARBA" id="ARBA00000900"/>
    </source>
</evidence>
<keyword evidence="9 11" id="KW-0472">Membrane</keyword>
<evidence type="ECO:0000256" key="11">
    <source>
        <dbReference type="SAM" id="Phobius"/>
    </source>
</evidence>
<dbReference type="Proteomes" id="UP001209540">
    <property type="component" value="Unassembled WGS sequence"/>
</dbReference>
<dbReference type="EMBL" id="JAIXMP010000023">
    <property type="protein sequence ID" value="KAI9255106.1"/>
    <property type="molecule type" value="Genomic_DNA"/>
</dbReference>
<evidence type="ECO:0000259" key="12">
    <source>
        <dbReference type="Pfam" id="PF23113"/>
    </source>
</evidence>
<feature type="transmembrane region" description="Helical" evidence="11">
    <location>
        <begin position="1207"/>
        <end position="1230"/>
    </location>
</feature>
<dbReference type="PANTHER" id="PTHR13145">
    <property type="entry name" value="SSM4 PROTEIN"/>
    <property type="match status" value="1"/>
</dbReference>
<dbReference type="GO" id="GO:0061630">
    <property type="term" value="F:ubiquitin protein ligase activity"/>
    <property type="evidence" value="ECO:0007669"/>
    <property type="project" value="UniProtKB-EC"/>
</dbReference>
<organism evidence="13 14">
    <name type="scientific">Phascolomyces articulosus</name>
    <dbReference type="NCBI Taxonomy" id="60185"/>
    <lineage>
        <taxon>Eukaryota</taxon>
        <taxon>Fungi</taxon>
        <taxon>Fungi incertae sedis</taxon>
        <taxon>Mucoromycota</taxon>
        <taxon>Mucoromycotina</taxon>
        <taxon>Mucoromycetes</taxon>
        <taxon>Mucorales</taxon>
        <taxon>Lichtheimiaceae</taxon>
        <taxon>Phascolomyces</taxon>
    </lineage>
</organism>
<keyword evidence="6 11" id="KW-0812">Transmembrane</keyword>
<keyword evidence="14" id="KW-1185">Reference proteome</keyword>
<dbReference type="PANTHER" id="PTHR13145:SF0">
    <property type="entry name" value="E3 UBIQUITIN-PROTEIN LIGASE MARCHF6"/>
    <property type="match status" value="1"/>
</dbReference>
<feature type="transmembrane region" description="Helical" evidence="11">
    <location>
        <begin position="758"/>
        <end position="777"/>
    </location>
</feature>
<feature type="transmembrane region" description="Helical" evidence="11">
    <location>
        <begin position="853"/>
        <end position="874"/>
    </location>
</feature>
<keyword evidence="8 11" id="KW-1133">Transmembrane helix</keyword>
<sequence>MKIVYRSDMPDTLPTTLFIKQLYKKLVFLFCTAIRAIIVSSVWLILLPYLTVWTWRFYLWSGENLAYRLSRLQNINITTTITASSSLLASSASSSSIVSSIATTTPSPIASSSFSSSLDDSSQNSYNIHFITSVFPHSIHIEKMLKSFNTKAFFADCFEGQIITCIVVIAFVAAFLLREWIIQNIPAELEDEDDEERVVVIEDEDENEIMDETTHLVDETDQQTHLEDDVITHYGNNGGLDRRREAIYELHQHNEYNPTDSQQPQPHHDQEQQPQEQQQPSMTNVNVSYPKPSSSVASTSTVSSGTQSMGDDEDDHDYSPSSEDDEEDDEEEEEGDDTSDTEDMIPMAARGEPPNAPIMRHVDHHFDLRGQRRAILFEEQANDHEMMLPPAAPLHEQNPVHHHHHQPQLQLQQPINELNNPLVLDNEENDMEDENFGEDIDGILEAIGMRGNYWMLAQNSALMSLLISICLGVAVWMPYVTGIMFIMESPFQAVGTLLWIVRKITDPLLDTLFLICTVYIWPLVPRIITPSIHGVQGLYRSLIPMETIHWIKDTTIEWTTDLYNYIDQQIYPVSSMPTSFFSSPPPPPSPSPSPNAYSTVINNWFSKTSSSSSSTSMTTTTMSFTDWNDTQITLSNLMEQIKPALRYRLERYHSIAIGQTALDRFICITIGYAVIIAVSYWYLARTHAAYATFGRSARQVIRQQGIILKVAMFIAIELLLFPFVCGILLDMSSLSLFKDGTIDSRISYLYSHPLASVFLHWFLGTAFMFFFAILVAVGREIVRPGVLWFIRDPNDPQFHPIKEIVERPVLTQLQKIGASGITYACVIVAGVGGVVWCLSVAGNNILPLRWNMLQPLSTLPIDFLIVHIAIPAMVKYFEPKRVLKNLAIQWMRFLCRKLRLTSFMFGERHAAEEGVWHYFSWFSWFYPSHHRLNPLMGEYPGIATFVYDGQVVLAPKHDAVPFDPTRRMLVPVHPETLQILDENERRLGHPAAPRPPGGTSDDVLTANTCVVYIPPRFKQRMILFLLALWSSSSVFVCTMTILPIALGRTVYQQWLDTPGEVHDLYAYFVGSTLMLFGIVLLYKSVDAVMDISHQASMSAFIRRAYFYVSDALYLLGKATYLIVTLGVILPLMIGLMVELYVIMPLQDYGLKPPTIEILSMWTRGIACMSTFHGIIHLGPENPIRGHVNLIFQHTLRTIHLREITYKIILPAIGSTLIMTVFPFLMALANIKLFDEKDLARQIRLIQVMYPAALVGVGVYYLCRIGAKFGQNWVQTVREDNYLVGRVLHNFDNHHHPRQHNN</sequence>
<evidence type="ECO:0000313" key="14">
    <source>
        <dbReference type="Proteomes" id="UP001209540"/>
    </source>
</evidence>
<feature type="transmembrane region" description="Helical" evidence="11">
    <location>
        <begin position="661"/>
        <end position="684"/>
    </location>
</feature>
<feature type="compositionally biased region" description="Acidic residues" evidence="10">
    <location>
        <begin position="310"/>
        <end position="343"/>
    </location>
</feature>
<protein>
    <recommendedName>
        <fullName evidence="4">RING-type E3 ubiquitin transferase</fullName>
        <ecNumber evidence="4">2.3.2.27</ecNumber>
    </recommendedName>
</protein>
<accession>A0AAD5JUG5</accession>
<name>A0AAD5JUG5_9FUNG</name>
<reference evidence="13" key="2">
    <citation type="submission" date="2023-02" db="EMBL/GenBank/DDBJ databases">
        <authorList>
            <consortium name="DOE Joint Genome Institute"/>
            <person name="Mondo S.J."/>
            <person name="Chang Y."/>
            <person name="Wang Y."/>
            <person name="Ahrendt S."/>
            <person name="Andreopoulos W."/>
            <person name="Barry K."/>
            <person name="Beard J."/>
            <person name="Benny G.L."/>
            <person name="Blankenship S."/>
            <person name="Bonito G."/>
            <person name="Cuomo C."/>
            <person name="Desiro A."/>
            <person name="Gervers K.A."/>
            <person name="Hundley H."/>
            <person name="Kuo A."/>
            <person name="LaButti K."/>
            <person name="Lang B.F."/>
            <person name="Lipzen A."/>
            <person name="O'Donnell K."/>
            <person name="Pangilinan J."/>
            <person name="Reynolds N."/>
            <person name="Sandor L."/>
            <person name="Smith M.W."/>
            <person name="Tsang A."/>
            <person name="Grigoriev I.V."/>
            <person name="Stajich J.E."/>
            <person name="Spatafora J.W."/>
        </authorList>
    </citation>
    <scope>NUCLEOTIDE SEQUENCE</scope>
    <source>
        <strain evidence="13">RSA 2281</strain>
    </source>
</reference>
<reference evidence="13" key="1">
    <citation type="journal article" date="2022" name="IScience">
        <title>Evolution of zygomycete secretomes and the origins of terrestrial fungal ecologies.</title>
        <authorList>
            <person name="Chang Y."/>
            <person name="Wang Y."/>
            <person name="Mondo S."/>
            <person name="Ahrendt S."/>
            <person name="Andreopoulos W."/>
            <person name="Barry K."/>
            <person name="Beard J."/>
            <person name="Benny G.L."/>
            <person name="Blankenship S."/>
            <person name="Bonito G."/>
            <person name="Cuomo C."/>
            <person name="Desiro A."/>
            <person name="Gervers K.A."/>
            <person name="Hundley H."/>
            <person name="Kuo A."/>
            <person name="LaButti K."/>
            <person name="Lang B.F."/>
            <person name="Lipzen A."/>
            <person name="O'Donnell K."/>
            <person name="Pangilinan J."/>
            <person name="Reynolds N."/>
            <person name="Sandor L."/>
            <person name="Smith M.E."/>
            <person name="Tsang A."/>
            <person name="Grigoriev I.V."/>
            <person name="Stajich J.E."/>
            <person name="Spatafora J.W."/>
        </authorList>
    </citation>
    <scope>NUCLEOTIDE SEQUENCE</scope>
    <source>
        <strain evidence="13">RSA 2281</strain>
    </source>
</reference>
<evidence type="ECO:0000256" key="6">
    <source>
        <dbReference type="ARBA" id="ARBA00022692"/>
    </source>
</evidence>
<evidence type="ECO:0000256" key="9">
    <source>
        <dbReference type="ARBA" id="ARBA00023136"/>
    </source>
</evidence>
<feature type="domain" description="E3 ubiquitin-protein ligase MARCHF6-like C-terminal" evidence="12">
    <location>
        <begin position="1108"/>
        <end position="1277"/>
    </location>
</feature>
<dbReference type="GO" id="GO:0005789">
    <property type="term" value="C:endoplasmic reticulum membrane"/>
    <property type="evidence" value="ECO:0007669"/>
    <property type="project" value="TreeGrafter"/>
</dbReference>
<evidence type="ECO:0000256" key="8">
    <source>
        <dbReference type="ARBA" id="ARBA00022989"/>
    </source>
</evidence>
<evidence type="ECO:0000256" key="2">
    <source>
        <dbReference type="ARBA" id="ARBA00004141"/>
    </source>
</evidence>
<keyword evidence="5" id="KW-0808">Transferase</keyword>
<comment type="subcellular location">
    <subcellularLocation>
        <location evidence="2">Membrane</location>
        <topology evidence="2">Multi-pass membrane protein</topology>
    </subcellularLocation>
</comment>
<dbReference type="InterPro" id="IPR056521">
    <property type="entry name" value="MARCHF6-like_C"/>
</dbReference>
<dbReference type="EC" id="2.3.2.27" evidence="4"/>
<feature type="transmembrane region" description="Helical" evidence="11">
    <location>
        <begin position="705"/>
        <end position="729"/>
    </location>
</feature>
<evidence type="ECO:0000256" key="4">
    <source>
        <dbReference type="ARBA" id="ARBA00012483"/>
    </source>
</evidence>
<gene>
    <name evidence="13" type="ORF">BDA99DRAFT_540018</name>
</gene>